<evidence type="ECO:0000313" key="4">
    <source>
        <dbReference type="EMBL" id="MCY1081166.1"/>
    </source>
</evidence>
<gene>
    <name evidence="4" type="ORF">OV287_42620</name>
</gene>
<dbReference type="InterPro" id="IPR019734">
    <property type="entry name" value="TPR_rpt"/>
</dbReference>
<dbReference type="Gene3D" id="1.25.40.10">
    <property type="entry name" value="Tetratricopeptide repeat domain"/>
    <property type="match status" value="1"/>
</dbReference>
<dbReference type="InterPro" id="IPR002818">
    <property type="entry name" value="DJ-1/PfpI"/>
</dbReference>
<dbReference type="Gene3D" id="3.40.50.880">
    <property type="match status" value="1"/>
</dbReference>
<evidence type="ECO:0000256" key="1">
    <source>
        <dbReference type="PROSITE-ProRule" id="PRU00339"/>
    </source>
</evidence>
<dbReference type="InterPro" id="IPR029062">
    <property type="entry name" value="Class_I_gatase-like"/>
</dbReference>
<dbReference type="InterPro" id="IPR011990">
    <property type="entry name" value="TPR-like_helical_dom_sf"/>
</dbReference>
<dbReference type="PANTHER" id="PTHR43130:SF14">
    <property type="entry name" value="DJ-1_PFPI DOMAIN-CONTAINING PROTEIN"/>
    <property type="match status" value="1"/>
</dbReference>
<proteinExistence type="predicted"/>
<dbReference type="NCBIfam" id="NF047558">
    <property type="entry name" value="TPR_END_plus"/>
    <property type="match status" value="1"/>
</dbReference>
<feature type="signal peptide" evidence="2">
    <location>
        <begin position="1"/>
        <end position="23"/>
    </location>
</feature>
<dbReference type="Pfam" id="PF01965">
    <property type="entry name" value="DJ-1_PfpI"/>
    <property type="match status" value="1"/>
</dbReference>
<dbReference type="PANTHER" id="PTHR43130">
    <property type="entry name" value="ARAC-FAMILY TRANSCRIPTIONAL REGULATOR"/>
    <property type="match status" value="1"/>
</dbReference>
<evidence type="ECO:0000256" key="2">
    <source>
        <dbReference type="SAM" id="SignalP"/>
    </source>
</evidence>
<keyword evidence="1" id="KW-0802">TPR repeat</keyword>
<dbReference type="SUPFAM" id="SSF48452">
    <property type="entry name" value="TPR-like"/>
    <property type="match status" value="1"/>
</dbReference>
<dbReference type="InterPro" id="IPR052158">
    <property type="entry name" value="INH-QAR"/>
</dbReference>
<accession>A0ABT4AHJ6</accession>
<feature type="chain" id="PRO_5046037059" evidence="2">
    <location>
        <begin position="24"/>
        <end position="374"/>
    </location>
</feature>
<dbReference type="RefSeq" id="WP_267539772.1">
    <property type="nucleotide sequence ID" value="NZ_JAPNKA010000001.1"/>
</dbReference>
<feature type="repeat" description="TPR" evidence="1">
    <location>
        <begin position="281"/>
        <end position="314"/>
    </location>
</feature>
<protein>
    <submittedName>
        <fullName evidence="4">DJ-1/PfpI family protein</fullName>
    </submittedName>
</protein>
<reference evidence="4 5" key="1">
    <citation type="submission" date="2022-11" db="EMBL/GenBank/DDBJ databases">
        <title>Minimal conservation of predation-associated metabolite biosynthetic gene clusters underscores biosynthetic potential of Myxococcota including descriptions for ten novel species: Archangium lansinium sp. nov., Myxococcus landrumus sp. nov., Nannocystis bai.</title>
        <authorList>
            <person name="Ahearne A."/>
            <person name="Stevens C."/>
            <person name="Phillips K."/>
        </authorList>
    </citation>
    <scope>NUCLEOTIDE SEQUENCE [LARGE SCALE GENOMIC DNA]</scope>
    <source>
        <strain evidence="4 5">MIWBW</strain>
    </source>
</reference>
<feature type="domain" description="DJ-1/PfpI" evidence="3">
    <location>
        <begin position="37"/>
        <end position="206"/>
    </location>
</feature>
<dbReference type="SUPFAM" id="SSF52317">
    <property type="entry name" value="Class I glutamine amidotransferase-like"/>
    <property type="match status" value="1"/>
</dbReference>
<dbReference type="PROSITE" id="PS50005">
    <property type="entry name" value="TPR"/>
    <property type="match status" value="1"/>
</dbReference>
<sequence length="374" mass="41079">MSRVSWWMSLVVCLLLASSTGEAAPETKSPRKPYTRNVAIVLYESVEVLDFAGPAEVFQAASGFGASGQEKAFKVYTVGRTKAPLTSQQFLKVVPEFSIEDAPRPDIVVIPGGGTQVVLQDAEFMKWISKAAGESELALTVCTGAMTLGKAGLLDGLDATTYFRSIDSLQKMAPKARIHHGRRFIDSGRIVTTAGVSAGIDGSLHVVARLLGKRVADETAQYMEYKWTPEPYLLTEYSLFNPSLDERGRAIQQAGVYAQDKNWKAAVDTYRELLKAQPGDANLWSQLGQTLTAMKEYDGAIDAYARAAESKDQRLLSLYNTACVYSLKADNDRALEYLGKALDAGLKSNWPLSDPDLENVRKDPRFQKLATRFK</sequence>
<evidence type="ECO:0000259" key="3">
    <source>
        <dbReference type="Pfam" id="PF01965"/>
    </source>
</evidence>
<keyword evidence="5" id="KW-1185">Reference proteome</keyword>
<dbReference type="CDD" id="cd03139">
    <property type="entry name" value="GATase1_PfpI_2"/>
    <property type="match status" value="1"/>
</dbReference>
<evidence type="ECO:0000313" key="5">
    <source>
        <dbReference type="Proteomes" id="UP001207654"/>
    </source>
</evidence>
<dbReference type="SMART" id="SM00028">
    <property type="entry name" value="TPR"/>
    <property type="match status" value="3"/>
</dbReference>
<name>A0ABT4AHJ6_9BACT</name>
<organism evidence="4 5">
    <name type="scientific">Archangium lansingense</name>
    <dbReference type="NCBI Taxonomy" id="2995310"/>
    <lineage>
        <taxon>Bacteria</taxon>
        <taxon>Pseudomonadati</taxon>
        <taxon>Myxococcota</taxon>
        <taxon>Myxococcia</taxon>
        <taxon>Myxococcales</taxon>
        <taxon>Cystobacterineae</taxon>
        <taxon>Archangiaceae</taxon>
        <taxon>Archangium</taxon>
    </lineage>
</organism>
<dbReference type="EMBL" id="JAPNKA010000001">
    <property type="protein sequence ID" value="MCY1081166.1"/>
    <property type="molecule type" value="Genomic_DNA"/>
</dbReference>
<dbReference type="Proteomes" id="UP001207654">
    <property type="component" value="Unassembled WGS sequence"/>
</dbReference>
<keyword evidence="2" id="KW-0732">Signal</keyword>
<comment type="caution">
    <text evidence="4">The sequence shown here is derived from an EMBL/GenBank/DDBJ whole genome shotgun (WGS) entry which is preliminary data.</text>
</comment>